<reference evidence="1" key="1">
    <citation type="submission" date="2009-10" db="EMBL/GenBank/DDBJ databases">
        <title>Diversity of trophic interactions inside an arsenic-rich microbial ecosystem.</title>
        <authorList>
            <person name="Bertin P.N."/>
            <person name="Heinrich-Salmeron A."/>
            <person name="Pelletier E."/>
            <person name="Goulhen-Chollet F."/>
            <person name="Arsene-Ploetze F."/>
            <person name="Gallien S."/>
            <person name="Calteau A."/>
            <person name="Vallenet D."/>
            <person name="Casiot C."/>
            <person name="Chane-Woon-Ming B."/>
            <person name="Giloteaux L."/>
            <person name="Barakat M."/>
            <person name="Bonnefoy V."/>
            <person name="Bruneel O."/>
            <person name="Chandler M."/>
            <person name="Cleiss J."/>
            <person name="Duran R."/>
            <person name="Elbaz-Poulichet F."/>
            <person name="Fonknechten N."/>
            <person name="Lauga B."/>
            <person name="Mornico D."/>
            <person name="Ortet P."/>
            <person name="Schaeffer C."/>
            <person name="Siguier P."/>
            <person name="Alexander Thil Smith A."/>
            <person name="Van Dorsselaer A."/>
            <person name="Weissenbach J."/>
            <person name="Medigue C."/>
            <person name="Le Paslier D."/>
        </authorList>
    </citation>
    <scope>NUCLEOTIDE SEQUENCE</scope>
</reference>
<name>E6PFM5_9ZZZZ</name>
<dbReference type="AlphaFoldDB" id="E6PFM5"/>
<gene>
    <name evidence="1" type="ORF">CARN1_1483</name>
</gene>
<dbReference type="EMBL" id="CABL01000007">
    <property type="protein sequence ID" value="CBH75262.1"/>
    <property type="molecule type" value="Genomic_DNA"/>
</dbReference>
<comment type="caution">
    <text evidence="1">The sequence shown here is derived from an EMBL/GenBank/DDBJ whole genome shotgun (WGS) entry which is preliminary data.</text>
</comment>
<evidence type="ECO:0000313" key="1">
    <source>
        <dbReference type="EMBL" id="CBH75262.1"/>
    </source>
</evidence>
<proteinExistence type="predicted"/>
<accession>E6PFM5</accession>
<sequence>MIHVRVPLDLNAIADGDASAFALATPLSLVQILALAVRQSIGERAPRDLFERNFERTLAALDSGDITVTVDGRECRRLDDVIVCGTNASVRFFLSHARLSSIAAFFR</sequence>
<protein>
    <submittedName>
        <fullName evidence="1">Uncharacterized protein</fullName>
    </submittedName>
</protein>
<organism evidence="1">
    <name type="scientific">mine drainage metagenome</name>
    <dbReference type="NCBI Taxonomy" id="410659"/>
    <lineage>
        <taxon>unclassified sequences</taxon>
        <taxon>metagenomes</taxon>
        <taxon>ecological metagenomes</taxon>
    </lineage>
</organism>